<organism evidence="2">
    <name type="scientific">Ceratitis capitata</name>
    <name type="common">Mediterranean fruit fly</name>
    <name type="synonym">Tephritis capitata</name>
    <dbReference type="NCBI Taxonomy" id="7213"/>
    <lineage>
        <taxon>Eukaryota</taxon>
        <taxon>Metazoa</taxon>
        <taxon>Ecdysozoa</taxon>
        <taxon>Arthropoda</taxon>
        <taxon>Hexapoda</taxon>
        <taxon>Insecta</taxon>
        <taxon>Pterygota</taxon>
        <taxon>Neoptera</taxon>
        <taxon>Endopterygota</taxon>
        <taxon>Diptera</taxon>
        <taxon>Brachycera</taxon>
        <taxon>Muscomorpha</taxon>
        <taxon>Tephritoidea</taxon>
        <taxon>Tephritidae</taxon>
        <taxon>Ceratitis</taxon>
        <taxon>Ceratitis</taxon>
    </lineage>
</organism>
<dbReference type="EMBL" id="GAMC01004660">
    <property type="protein sequence ID" value="JAC01896.1"/>
    <property type="molecule type" value="mRNA"/>
</dbReference>
<proteinExistence type="evidence at transcript level"/>
<evidence type="ECO:0000313" key="2">
    <source>
        <dbReference type="EMBL" id="JAC01896.1"/>
    </source>
</evidence>
<accession>W8BKN7</accession>
<reference evidence="2" key="1">
    <citation type="submission" date="2013-07" db="EMBL/GenBank/DDBJ databases">
        <authorList>
            <person name="Geib S."/>
        </authorList>
    </citation>
    <scope>NUCLEOTIDE SEQUENCE</scope>
</reference>
<reference evidence="2" key="2">
    <citation type="journal article" date="2014" name="BMC Genomics">
        <title>A genomic perspective to assessing quality of mass-reared SIT flies used in Mediterranean fruit fly (Ceratitis capitata) eradication in California.</title>
        <authorList>
            <person name="Calla B."/>
            <person name="Hall B."/>
            <person name="Hou S."/>
            <person name="Geib S.M."/>
        </authorList>
    </citation>
    <scope>NUCLEOTIDE SEQUENCE</scope>
</reference>
<sequence>MAFHHHTGNRANNIDNGYKNLMNLRPYDLLNEKNSPAFYLSRPKIRAIYTIFNSVDITDDVHIKYFHEPKVQSHPLDLNEGFEKFIFRTNYTSMQLLSKVQKYVIEAKENVLQPNIGLNTKTSSVKEQSKQNIKRKVILCQRGVLSSIMIIPYRLKASNYNNTIFYATKYCGILHMSDTSWVDKRSKNDTYHLKFMQCCFSGEHQCIPILTYVCMYGSKLTINKNI</sequence>
<dbReference type="OrthoDB" id="5853397at2759"/>
<dbReference type="Pfam" id="PF08652">
    <property type="entry name" value="RAI1"/>
    <property type="match status" value="1"/>
</dbReference>
<protein>
    <recommendedName>
        <fullName evidence="1">RAI1-like domain-containing protein</fullName>
    </recommendedName>
</protein>
<dbReference type="InterPro" id="IPR013961">
    <property type="entry name" value="RAI1"/>
</dbReference>
<feature type="domain" description="RAI1-like" evidence="1">
    <location>
        <begin position="49"/>
        <end position="202"/>
    </location>
</feature>
<dbReference type="AlphaFoldDB" id="W8BKN7"/>
<name>W8BKN7_CERCA</name>
<evidence type="ECO:0000259" key="1">
    <source>
        <dbReference type="Pfam" id="PF08652"/>
    </source>
</evidence>